<accession>A0A2U9PQX4</accession>
<dbReference type="PANTHER" id="PTHR12879:SF8">
    <property type="entry name" value="SPHINGOLIPID DELTA(4)-DESATURASE DES1"/>
    <property type="match status" value="1"/>
</dbReference>
<keyword evidence="1" id="KW-1133">Transmembrane helix</keyword>
<feature type="domain" description="Fatty acid desaturase" evidence="2">
    <location>
        <begin position="64"/>
        <end position="298"/>
    </location>
</feature>
<keyword evidence="1" id="KW-0812">Transmembrane</keyword>
<dbReference type="Proteomes" id="UP000011200">
    <property type="component" value="Chromosome"/>
</dbReference>
<dbReference type="InterPro" id="IPR005804">
    <property type="entry name" value="FA_desaturase_dom"/>
</dbReference>
<dbReference type="RefSeq" id="WP_157975494.1">
    <property type="nucleotide sequence ID" value="NZ_CP027541.1"/>
</dbReference>
<sequence length="328" mass="37331">MTASPEIVPDSGQSDPWAVATPVPIARKELRALQKRSDGPAIRWLAGHLTLLAATSALIWATLPSWWALIPMFLQGSLIVFLFAPLHECSHGTAFKTRRLNTAVAMFCGFLMMRPALYFRYRHAAHHSYTQDPERDPDQVPFPDTVRGYFGEVLGMRFWPKMIGTLYRGVTGRYNDREKWFIPENERGRVSAEVRVFVALYALIAVVTIATGTWEIPVLYWLIPRFIGEPVLRTFRIAEHTGMEEGPNLLSNTRTTLTNPIVRFVYWNMPFHAEHHLAPSVPFHRLGDMHATMPADSLQPAHGYFRVHRDLIRRVRTGDTQFDPAATA</sequence>
<organism evidence="3 4">
    <name type="scientific">Mycolicibacterium smegmatis (strain MKD8)</name>
    <name type="common">Mycobacterium smegmatis</name>
    <dbReference type="NCBI Taxonomy" id="1214915"/>
    <lineage>
        <taxon>Bacteria</taxon>
        <taxon>Bacillati</taxon>
        <taxon>Actinomycetota</taxon>
        <taxon>Actinomycetes</taxon>
        <taxon>Mycobacteriales</taxon>
        <taxon>Mycobacteriaceae</taxon>
        <taxon>Mycolicibacterium</taxon>
    </lineage>
</organism>
<name>A0A2U9PQX4_MYCSE</name>
<evidence type="ECO:0000313" key="3">
    <source>
        <dbReference type="EMBL" id="AWT54191.1"/>
    </source>
</evidence>
<evidence type="ECO:0000259" key="2">
    <source>
        <dbReference type="Pfam" id="PF00487"/>
    </source>
</evidence>
<dbReference type="PANTHER" id="PTHR12879">
    <property type="entry name" value="SPHINGOLIPID DELTA 4 DESATURASE/C-4 HYDROXYLASE PROTEIN DES2"/>
    <property type="match status" value="1"/>
</dbReference>
<dbReference type="EMBL" id="CP027541">
    <property type="protein sequence ID" value="AWT54191.1"/>
    <property type="molecule type" value="Genomic_DNA"/>
</dbReference>
<dbReference type="AlphaFoldDB" id="A0A2U9PQX4"/>
<feature type="transmembrane region" description="Helical" evidence="1">
    <location>
        <begin position="66"/>
        <end position="87"/>
    </location>
</feature>
<protein>
    <submittedName>
        <fullName evidence="3">Fatty acid desaturase</fullName>
    </submittedName>
</protein>
<dbReference type="Pfam" id="PF00487">
    <property type="entry name" value="FA_desaturase"/>
    <property type="match status" value="1"/>
</dbReference>
<reference evidence="4" key="2">
    <citation type="submission" date="2018-03" db="EMBL/GenBank/DDBJ databases">
        <authorList>
            <person name="Derbyshire K."/>
            <person name="Gray T.A."/>
            <person name="Champion M."/>
        </authorList>
    </citation>
    <scope>NUCLEOTIDE SEQUENCE [LARGE SCALE GENOMIC DNA]</scope>
    <source>
        <strain evidence="4">MKD8</strain>
    </source>
</reference>
<dbReference type="GO" id="GO:0046513">
    <property type="term" value="P:ceramide biosynthetic process"/>
    <property type="evidence" value="ECO:0007669"/>
    <property type="project" value="TreeGrafter"/>
</dbReference>
<feature type="transmembrane region" description="Helical" evidence="1">
    <location>
        <begin position="41"/>
        <end position="60"/>
    </location>
</feature>
<reference evidence="3 4" key="1">
    <citation type="journal article" date="2013" name="Genome Announc.">
        <title>Draft genome sequence of MKD8, a conjugal recipient Mycobacterium smegmatis strain.</title>
        <authorList>
            <person name="Gray T.A."/>
            <person name="Palumbo M.J."/>
            <person name="Derbyshire K.M."/>
        </authorList>
    </citation>
    <scope>NUCLEOTIDE SEQUENCE [LARGE SCALE GENOMIC DNA]</scope>
    <source>
        <strain evidence="3 4">MKD8</strain>
    </source>
</reference>
<feature type="transmembrane region" description="Helical" evidence="1">
    <location>
        <begin position="198"/>
        <end position="223"/>
    </location>
</feature>
<keyword evidence="1" id="KW-0472">Membrane</keyword>
<evidence type="ECO:0000256" key="1">
    <source>
        <dbReference type="SAM" id="Phobius"/>
    </source>
</evidence>
<dbReference type="GO" id="GO:0016020">
    <property type="term" value="C:membrane"/>
    <property type="evidence" value="ECO:0007669"/>
    <property type="project" value="GOC"/>
</dbReference>
<gene>
    <name evidence="3" type="ORF">D806_032190</name>
</gene>
<evidence type="ECO:0000313" key="4">
    <source>
        <dbReference type="Proteomes" id="UP000011200"/>
    </source>
</evidence>
<dbReference type="GO" id="GO:0042284">
    <property type="term" value="F:sphingolipid delta-4 desaturase activity"/>
    <property type="evidence" value="ECO:0007669"/>
    <property type="project" value="TreeGrafter"/>
</dbReference>
<proteinExistence type="predicted"/>